<organism evidence="1 2">
    <name type="scientific">Paracoccus liaowanqingii</name>
    <dbReference type="NCBI Taxonomy" id="2560053"/>
    <lineage>
        <taxon>Bacteria</taxon>
        <taxon>Pseudomonadati</taxon>
        <taxon>Pseudomonadota</taxon>
        <taxon>Alphaproteobacteria</taxon>
        <taxon>Rhodobacterales</taxon>
        <taxon>Paracoccaceae</taxon>
        <taxon>Paracoccus</taxon>
    </lineage>
</organism>
<gene>
    <name evidence="1" type="ORF">E4L95_19065</name>
</gene>
<evidence type="ECO:0000313" key="2">
    <source>
        <dbReference type="Proteomes" id="UP000297972"/>
    </source>
</evidence>
<reference evidence="1 2" key="1">
    <citation type="submission" date="2019-03" db="EMBL/GenBank/DDBJ databases">
        <authorList>
            <person name="Li J."/>
        </authorList>
    </citation>
    <scope>NUCLEOTIDE SEQUENCE [LARGE SCALE GENOMIC DNA]</scope>
    <source>
        <strain evidence="1 2">3058</strain>
    </source>
</reference>
<dbReference type="EMBL" id="SRPG01000283">
    <property type="protein sequence ID" value="TGN47808.1"/>
    <property type="molecule type" value="Genomic_DNA"/>
</dbReference>
<comment type="caution">
    <text evidence="1">The sequence shown here is derived from an EMBL/GenBank/DDBJ whole genome shotgun (WGS) entry which is preliminary data.</text>
</comment>
<name>A0A4Z1C7N9_9RHOB</name>
<dbReference type="AlphaFoldDB" id="A0A4Z1C7N9"/>
<protein>
    <submittedName>
        <fullName evidence="1">Uncharacterized protein</fullName>
    </submittedName>
</protein>
<proteinExistence type="predicted"/>
<dbReference type="Proteomes" id="UP000297972">
    <property type="component" value="Unassembled WGS sequence"/>
</dbReference>
<sequence length="69" mass="7530">MPVFTIVMGAAPHMKLSESGRDFVAAGPHMAFDSHDSAYAYVLAHTEDEPLKGLRTTIIEDLSLEDDPI</sequence>
<dbReference type="OrthoDB" id="7777565at2"/>
<dbReference type="RefSeq" id="WP_135818916.1">
    <property type="nucleotide sequence ID" value="NZ_SRPG01000283.1"/>
</dbReference>
<keyword evidence="2" id="KW-1185">Reference proteome</keyword>
<accession>A0A4Z1C7N9</accession>
<evidence type="ECO:0000313" key="1">
    <source>
        <dbReference type="EMBL" id="TGN47808.1"/>
    </source>
</evidence>